<evidence type="ECO:0000256" key="4">
    <source>
        <dbReference type="ARBA" id="ARBA00022490"/>
    </source>
</evidence>
<keyword evidence="18" id="KW-1185">Reference proteome</keyword>
<dbReference type="GO" id="GO:0004496">
    <property type="term" value="F:mevalonate kinase activity"/>
    <property type="evidence" value="ECO:0007669"/>
    <property type="project" value="UniProtKB-EC"/>
</dbReference>
<comment type="pathway">
    <text evidence="12 13">Isoprenoid biosynthesis; isopentenyl diphosphate biosynthesis via mevalonate pathway; isopentenyl diphosphate from (R)-mevalonate: step 1/3.</text>
</comment>
<dbReference type="InterPro" id="IPR006203">
    <property type="entry name" value="GHMP_knse_ATP-bd_CS"/>
</dbReference>
<evidence type="ECO:0000256" key="14">
    <source>
        <dbReference type="SAM" id="Phobius"/>
    </source>
</evidence>
<dbReference type="NCBIfam" id="TIGR00549">
    <property type="entry name" value="mevalon_kin"/>
    <property type="match status" value="1"/>
</dbReference>
<dbReference type="Gene3D" id="3.30.230.10">
    <property type="match status" value="1"/>
</dbReference>
<dbReference type="Pfam" id="PF00288">
    <property type="entry name" value="GHMP_kinases_N"/>
    <property type="match status" value="1"/>
</dbReference>
<evidence type="ECO:0000259" key="16">
    <source>
        <dbReference type="Pfam" id="PF08544"/>
    </source>
</evidence>
<keyword evidence="11 13" id="KW-0443">Lipid metabolism</keyword>
<reference evidence="17 18" key="1">
    <citation type="journal article" date="2018" name="BMC Genomics">
        <title>The genome of Naegleria lovaniensis, the basis for a comparative approach to unravel pathogenicity factors of the human pathogenic amoeba N. fowleri.</title>
        <authorList>
            <person name="Liechti N."/>
            <person name="Schurch N."/>
            <person name="Bruggmann R."/>
            <person name="Wittwer M."/>
        </authorList>
    </citation>
    <scope>NUCLEOTIDE SEQUENCE [LARGE SCALE GENOMIC DNA]</scope>
    <source>
        <strain evidence="17 18">ATCC 30569</strain>
    </source>
</reference>
<evidence type="ECO:0000256" key="12">
    <source>
        <dbReference type="ARBA" id="ARBA00029438"/>
    </source>
</evidence>
<dbReference type="InterPro" id="IPR014721">
    <property type="entry name" value="Ribsml_uS5_D2-typ_fold_subgr"/>
</dbReference>
<dbReference type="InterPro" id="IPR036554">
    <property type="entry name" value="GHMP_kinase_C_sf"/>
</dbReference>
<keyword evidence="13" id="KW-0752">Steroid biosynthesis</keyword>
<keyword evidence="10" id="KW-0460">Magnesium</keyword>
<dbReference type="Pfam" id="PF08544">
    <property type="entry name" value="GHMP_kinases_C"/>
    <property type="match status" value="1"/>
</dbReference>
<keyword evidence="14" id="KW-0812">Transmembrane</keyword>
<keyword evidence="4 13" id="KW-0963">Cytoplasm</keyword>
<keyword evidence="7 13" id="KW-0547">Nucleotide-binding</keyword>
<dbReference type="GO" id="GO:0005524">
    <property type="term" value="F:ATP binding"/>
    <property type="evidence" value="ECO:0007669"/>
    <property type="project" value="UniProtKB-KW"/>
</dbReference>
<dbReference type="PANTHER" id="PTHR43290:SF2">
    <property type="entry name" value="MEVALONATE KINASE"/>
    <property type="match status" value="1"/>
</dbReference>
<comment type="subcellular location">
    <subcellularLocation>
        <location evidence="1 13">Cytoplasm</location>
    </subcellularLocation>
</comment>
<dbReference type="RefSeq" id="XP_044547474.1">
    <property type="nucleotide sequence ID" value="XM_044696010.1"/>
</dbReference>
<dbReference type="EMBL" id="PYSW02000026">
    <property type="protein sequence ID" value="KAG2381795.1"/>
    <property type="molecule type" value="Genomic_DNA"/>
</dbReference>
<dbReference type="GO" id="GO:0016126">
    <property type="term" value="P:sterol biosynthetic process"/>
    <property type="evidence" value="ECO:0007669"/>
    <property type="project" value="UniProtKB-KW"/>
</dbReference>
<dbReference type="Gene3D" id="3.30.70.890">
    <property type="entry name" value="GHMP kinase, C-terminal domain"/>
    <property type="match status" value="1"/>
</dbReference>
<gene>
    <name evidence="17" type="ORF">C9374_006179</name>
</gene>
<dbReference type="PANTHER" id="PTHR43290">
    <property type="entry name" value="MEVALONATE KINASE"/>
    <property type="match status" value="1"/>
</dbReference>
<name>A0AA88GPP7_NAELO</name>
<keyword evidence="14" id="KW-0472">Membrane</keyword>
<dbReference type="Proteomes" id="UP000816034">
    <property type="component" value="Unassembled WGS sequence"/>
</dbReference>
<comment type="catalytic activity">
    <reaction evidence="13">
        <text>(R)-mevalonate + ATP = (R)-5-phosphomevalonate + ADP + H(+)</text>
        <dbReference type="Rhea" id="RHEA:17065"/>
        <dbReference type="ChEBI" id="CHEBI:15378"/>
        <dbReference type="ChEBI" id="CHEBI:30616"/>
        <dbReference type="ChEBI" id="CHEBI:36464"/>
        <dbReference type="ChEBI" id="CHEBI:58146"/>
        <dbReference type="ChEBI" id="CHEBI:456216"/>
        <dbReference type="EC" id="2.7.1.36"/>
    </reaction>
</comment>
<feature type="transmembrane region" description="Helical" evidence="14">
    <location>
        <begin position="183"/>
        <end position="205"/>
    </location>
</feature>
<organism evidence="17 18">
    <name type="scientific">Naegleria lovaniensis</name>
    <name type="common">Amoeba</name>
    <dbReference type="NCBI Taxonomy" id="51637"/>
    <lineage>
        <taxon>Eukaryota</taxon>
        <taxon>Discoba</taxon>
        <taxon>Heterolobosea</taxon>
        <taxon>Tetramitia</taxon>
        <taxon>Eutetramitia</taxon>
        <taxon>Vahlkampfiidae</taxon>
        <taxon>Naegleria</taxon>
    </lineage>
</organism>
<dbReference type="InterPro" id="IPR006204">
    <property type="entry name" value="GHMP_kinase_N_dom"/>
</dbReference>
<feature type="domain" description="GHMP kinase C-terminal" evidence="16">
    <location>
        <begin position="347"/>
        <end position="402"/>
    </location>
</feature>
<evidence type="ECO:0000256" key="1">
    <source>
        <dbReference type="ARBA" id="ARBA00004496"/>
    </source>
</evidence>
<feature type="transmembrane region" description="Helical" evidence="14">
    <location>
        <begin position="145"/>
        <end position="163"/>
    </location>
</feature>
<dbReference type="GO" id="GO:0019287">
    <property type="term" value="P:isopentenyl diphosphate biosynthetic process, mevalonate pathway"/>
    <property type="evidence" value="ECO:0007669"/>
    <property type="project" value="TreeGrafter"/>
</dbReference>
<accession>A0AA88GPP7</accession>
<evidence type="ECO:0000256" key="11">
    <source>
        <dbReference type="ARBA" id="ARBA00023098"/>
    </source>
</evidence>
<dbReference type="PROSITE" id="PS00627">
    <property type="entry name" value="GHMP_KINASES_ATP"/>
    <property type="match status" value="1"/>
</dbReference>
<proteinExistence type="inferred from homology"/>
<dbReference type="GeneID" id="68098633"/>
<dbReference type="InterPro" id="IPR006205">
    <property type="entry name" value="Mev_gal_kin"/>
</dbReference>
<dbReference type="InterPro" id="IPR013750">
    <property type="entry name" value="GHMP_kinase_C_dom"/>
</dbReference>
<sequence length="438" mass="48972">MSNTSPSSSSLDSSRVRTKIVCSAPGKLILFGEHAVVYGKNAIATSLSDLRTSVTLELLDPPLSSTNNHHTPKIIFNAPSIGFQEELVIPLDQVHRLMQPPTSTTLLPHDKPDRGMVEKLVEFTKQWIQNNSITTSVAAMEYNKIISLVSVLYVYLLLLQHTSSFQNLHSNIRIDLSTTNLPIGAGLGSSASFSVCLVSAFLILFKEISFESIQYEKKCENDQNTTELELINKWAYFVEQLIHGTPSGIDNSVATFGGILSFSKGTVQEHLSPQMLPNMRILIVNTRVERNTKLIVAGVRERREENFDYIETRLNEIQQISQDYLELLKKNYQQDASCSFSKELRDKMEKFIDRNHVLLNEIGTGHPKLDKICEIASKYGLHAKLTGAGGGGCGFILLPNQPENEMESLLKSDLEKEGFEYFMSNQVAGVGVRCDEYY</sequence>
<keyword evidence="5 13" id="KW-0444">Lipid biosynthesis</keyword>
<keyword evidence="8 13" id="KW-0418">Kinase</keyword>
<evidence type="ECO:0000256" key="9">
    <source>
        <dbReference type="ARBA" id="ARBA00022840"/>
    </source>
</evidence>
<dbReference type="GO" id="GO:0005829">
    <property type="term" value="C:cytosol"/>
    <property type="evidence" value="ECO:0007669"/>
    <property type="project" value="TreeGrafter"/>
</dbReference>
<keyword evidence="13" id="KW-0756">Sterol biosynthesis</keyword>
<evidence type="ECO:0000259" key="15">
    <source>
        <dbReference type="Pfam" id="PF00288"/>
    </source>
</evidence>
<keyword evidence="6 13" id="KW-0808">Transferase</keyword>
<feature type="domain" description="GHMP kinase N-terminal" evidence="15">
    <location>
        <begin position="159"/>
        <end position="258"/>
    </location>
</feature>
<dbReference type="EC" id="2.7.1.36" evidence="3 13"/>
<dbReference type="AlphaFoldDB" id="A0AA88GPP7"/>
<evidence type="ECO:0000256" key="7">
    <source>
        <dbReference type="ARBA" id="ARBA00022741"/>
    </source>
</evidence>
<evidence type="ECO:0000256" key="3">
    <source>
        <dbReference type="ARBA" id="ARBA00012103"/>
    </source>
</evidence>
<protein>
    <recommendedName>
        <fullName evidence="3 13">Mevalonate kinase</fullName>
        <shortName evidence="13">MK</shortName>
        <ecNumber evidence="3 13">2.7.1.36</ecNumber>
    </recommendedName>
</protein>
<evidence type="ECO:0000256" key="2">
    <source>
        <dbReference type="ARBA" id="ARBA00006495"/>
    </source>
</evidence>
<evidence type="ECO:0000313" key="17">
    <source>
        <dbReference type="EMBL" id="KAG2381795.1"/>
    </source>
</evidence>
<evidence type="ECO:0000256" key="10">
    <source>
        <dbReference type="ARBA" id="ARBA00022842"/>
    </source>
</evidence>
<evidence type="ECO:0000256" key="8">
    <source>
        <dbReference type="ARBA" id="ARBA00022777"/>
    </source>
</evidence>
<keyword evidence="13" id="KW-1207">Sterol metabolism</keyword>
<evidence type="ECO:0000256" key="5">
    <source>
        <dbReference type="ARBA" id="ARBA00022516"/>
    </source>
</evidence>
<comment type="similarity">
    <text evidence="2 13">Belongs to the GHMP kinase family. Mevalonate kinase subfamily.</text>
</comment>
<keyword evidence="14" id="KW-1133">Transmembrane helix</keyword>
<keyword evidence="13" id="KW-0753">Steroid metabolism</keyword>
<evidence type="ECO:0000256" key="13">
    <source>
        <dbReference type="RuleBase" id="RU363087"/>
    </source>
</evidence>
<dbReference type="SUPFAM" id="SSF54211">
    <property type="entry name" value="Ribosomal protein S5 domain 2-like"/>
    <property type="match status" value="1"/>
</dbReference>
<comment type="caution">
    <text evidence="17">The sequence shown here is derived from an EMBL/GenBank/DDBJ whole genome shotgun (WGS) entry which is preliminary data.</text>
</comment>
<keyword evidence="9 13" id="KW-0067">ATP-binding</keyword>
<evidence type="ECO:0000313" key="18">
    <source>
        <dbReference type="Proteomes" id="UP000816034"/>
    </source>
</evidence>
<dbReference type="InterPro" id="IPR020568">
    <property type="entry name" value="Ribosomal_Su5_D2-typ_SF"/>
</dbReference>
<evidence type="ECO:0000256" key="6">
    <source>
        <dbReference type="ARBA" id="ARBA00022679"/>
    </source>
</evidence>
<dbReference type="PRINTS" id="PR00959">
    <property type="entry name" value="MEVGALKINASE"/>
</dbReference>
<dbReference type="SUPFAM" id="SSF55060">
    <property type="entry name" value="GHMP Kinase, C-terminal domain"/>
    <property type="match status" value="1"/>
</dbReference>